<dbReference type="EMBL" id="LUKE01000004">
    <property type="protein sequence ID" value="KYG63118.1"/>
    <property type="molecule type" value="Genomic_DNA"/>
</dbReference>
<evidence type="ECO:0000256" key="4">
    <source>
        <dbReference type="ARBA" id="ARBA00022679"/>
    </source>
</evidence>
<evidence type="ECO:0000256" key="1">
    <source>
        <dbReference type="ARBA" id="ARBA00000085"/>
    </source>
</evidence>
<feature type="modified residue" description="Phosphohistidine" evidence="6">
    <location>
        <position position="344"/>
    </location>
</feature>
<dbReference type="RefSeq" id="WP_061836193.1">
    <property type="nucleotide sequence ID" value="NZ_LUKE01000004.1"/>
</dbReference>
<dbReference type="InterPro" id="IPR008207">
    <property type="entry name" value="Sig_transdc_His_kin_Hpt_dom"/>
</dbReference>
<organism evidence="10 11">
    <name type="scientific">Bdellovibrio bacteriovorus</name>
    <dbReference type="NCBI Taxonomy" id="959"/>
    <lineage>
        <taxon>Bacteria</taxon>
        <taxon>Pseudomonadati</taxon>
        <taxon>Bdellovibrionota</taxon>
        <taxon>Bdellovibrionia</taxon>
        <taxon>Bdellovibrionales</taxon>
        <taxon>Pseudobdellovibrionaceae</taxon>
        <taxon>Bdellovibrio</taxon>
    </lineage>
</organism>
<dbReference type="SUPFAM" id="SSF55874">
    <property type="entry name" value="ATPase domain of HSP90 chaperone/DNA topoisomerase II/histidine kinase"/>
    <property type="match status" value="1"/>
</dbReference>
<dbReference type="SMART" id="SM00091">
    <property type="entry name" value="PAS"/>
    <property type="match status" value="2"/>
</dbReference>
<keyword evidence="5 10" id="KW-0418">Kinase</keyword>
<dbReference type="PANTHER" id="PTHR43395">
    <property type="entry name" value="SENSOR HISTIDINE KINASE CHEA"/>
    <property type="match status" value="1"/>
</dbReference>
<dbReference type="SMART" id="SM00387">
    <property type="entry name" value="HATPase_c"/>
    <property type="match status" value="1"/>
</dbReference>
<dbReference type="InterPro" id="IPR035965">
    <property type="entry name" value="PAS-like_dom_sf"/>
</dbReference>
<evidence type="ECO:0000256" key="2">
    <source>
        <dbReference type="ARBA" id="ARBA00012438"/>
    </source>
</evidence>
<dbReference type="SUPFAM" id="SSF47226">
    <property type="entry name" value="Histidine-containing phosphotransfer domain, HPT domain"/>
    <property type="match status" value="1"/>
</dbReference>
<keyword evidence="11" id="KW-1185">Reference proteome</keyword>
<evidence type="ECO:0000313" key="10">
    <source>
        <dbReference type="EMBL" id="KYG63118.1"/>
    </source>
</evidence>
<evidence type="ECO:0000259" key="8">
    <source>
        <dbReference type="PROSITE" id="PS50109"/>
    </source>
</evidence>
<evidence type="ECO:0000313" key="11">
    <source>
        <dbReference type="Proteomes" id="UP000075320"/>
    </source>
</evidence>
<dbReference type="OrthoDB" id="5287347at2"/>
<dbReference type="Proteomes" id="UP000075320">
    <property type="component" value="Unassembled WGS sequence"/>
</dbReference>
<reference evidence="10 11" key="1">
    <citation type="submission" date="2016-03" db="EMBL/GenBank/DDBJ databases">
        <authorList>
            <person name="Ploux O."/>
        </authorList>
    </citation>
    <scope>NUCLEOTIDE SEQUENCE [LARGE SCALE GENOMIC DNA]</scope>
    <source>
        <strain evidence="10 11">R0</strain>
    </source>
</reference>
<evidence type="ECO:0000259" key="9">
    <source>
        <dbReference type="PROSITE" id="PS50894"/>
    </source>
</evidence>
<dbReference type="InterPro" id="IPR036641">
    <property type="entry name" value="HPT_dom_sf"/>
</dbReference>
<dbReference type="PROSITE" id="PS50109">
    <property type="entry name" value="HIS_KIN"/>
    <property type="match status" value="1"/>
</dbReference>
<dbReference type="PANTHER" id="PTHR43395:SF10">
    <property type="entry name" value="CHEMOTAXIS PROTEIN CHEA"/>
    <property type="match status" value="1"/>
</dbReference>
<dbReference type="Pfam" id="PF01627">
    <property type="entry name" value="Hpt"/>
    <property type="match status" value="1"/>
</dbReference>
<dbReference type="Pfam" id="PF02518">
    <property type="entry name" value="HATPase_c"/>
    <property type="match status" value="1"/>
</dbReference>
<dbReference type="Pfam" id="PF13188">
    <property type="entry name" value="PAS_8"/>
    <property type="match status" value="1"/>
</dbReference>
<evidence type="ECO:0000256" key="7">
    <source>
        <dbReference type="SAM" id="Coils"/>
    </source>
</evidence>
<dbReference type="Gene3D" id="3.30.565.10">
    <property type="entry name" value="Histidine kinase-like ATPase, C-terminal domain"/>
    <property type="match status" value="1"/>
</dbReference>
<evidence type="ECO:0000256" key="6">
    <source>
        <dbReference type="PROSITE-ProRule" id="PRU00110"/>
    </source>
</evidence>
<dbReference type="InterPro" id="IPR003594">
    <property type="entry name" value="HATPase_dom"/>
</dbReference>
<dbReference type="CDD" id="cd00130">
    <property type="entry name" value="PAS"/>
    <property type="match status" value="1"/>
</dbReference>
<dbReference type="SMART" id="SM00073">
    <property type="entry name" value="HPT"/>
    <property type="match status" value="1"/>
</dbReference>
<dbReference type="GO" id="GO:0000155">
    <property type="term" value="F:phosphorelay sensor kinase activity"/>
    <property type="evidence" value="ECO:0007669"/>
    <property type="project" value="UniProtKB-ARBA"/>
</dbReference>
<comment type="catalytic activity">
    <reaction evidence="1">
        <text>ATP + protein L-histidine = ADP + protein N-phospho-L-histidine.</text>
        <dbReference type="EC" id="2.7.13.3"/>
    </reaction>
</comment>
<proteinExistence type="predicted"/>
<dbReference type="SUPFAM" id="SSF55785">
    <property type="entry name" value="PYP-like sensor domain (PAS domain)"/>
    <property type="match status" value="1"/>
</dbReference>
<keyword evidence="3 6" id="KW-0597">Phosphoprotein</keyword>
<dbReference type="FunFam" id="3.30.565.10:FF:000016">
    <property type="entry name" value="Chemotaxis protein CheA, putative"/>
    <property type="match status" value="1"/>
</dbReference>
<dbReference type="InterPro" id="IPR005467">
    <property type="entry name" value="His_kinase_dom"/>
</dbReference>
<dbReference type="InterPro" id="IPR000014">
    <property type="entry name" value="PAS"/>
</dbReference>
<protein>
    <recommendedName>
        <fullName evidence="2">histidine kinase</fullName>
        <ecNumber evidence="2">2.7.13.3</ecNumber>
    </recommendedName>
</protein>
<dbReference type="PROSITE" id="PS50894">
    <property type="entry name" value="HPT"/>
    <property type="match status" value="1"/>
</dbReference>
<name>A0A150WHQ6_BDEBC</name>
<dbReference type="EC" id="2.7.13.3" evidence="2"/>
<keyword evidence="4" id="KW-0808">Transferase</keyword>
<evidence type="ECO:0000256" key="5">
    <source>
        <dbReference type="ARBA" id="ARBA00022777"/>
    </source>
</evidence>
<dbReference type="Gene3D" id="3.30.450.20">
    <property type="entry name" value="PAS domain"/>
    <property type="match status" value="2"/>
</dbReference>
<feature type="coiled-coil region" evidence="7">
    <location>
        <begin position="306"/>
        <end position="375"/>
    </location>
</feature>
<dbReference type="InterPro" id="IPR004358">
    <property type="entry name" value="Sig_transdc_His_kin-like_C"/>
</dbReference>
<dbReference type="PRINTS" id="PR00344">
    <property type="entry name" value="BCTRLSENSOR"/>
</dbReference>
<gene>
    <name evidence="10" type="ORF">AZI86_15500</name>
</gene>
<dbReference type="InterPro" id="IPR051315">
    <property type="entry name" value="Bact_Chemotaxis_CheA"/>
</dbReference>
<dbReference type="AlphaFoldDB" id="A0A150WHQ6"/>
<feature type="domain" description="Histidine kinase" evidence="8">
    <location>
        <begin position="499"/>
        <end position="637"/>
    </location>
</feature>
<comment type="caution">
    <text evidence="10">The sequence shown here is derived from an EMBL/GenBank/DDBJ whole genome shotgun (WGS) entry which is preliminary data.</text>
</comment>
<dbReference type="InterPro" id="IPR036890">
    <property type="entry name" value="HATPase_C_sf"/>
</dbReference>
<dbReference type="Gene3D" id="1.20.120.160">
    <property type="entry name" value="HPT domain"/>
    <property type="match status" value="1"/>
</dbReference>
<feature type="domain" description="HPt" evidence="9">
    <location>
        <begin position="301"/>
        <end position="409"/>
    </location>
</feature>
<keyword evidence="7" id="KW-0175">Coiled coil</keyword>
<dbReference type="NCBIfam" id="TIGR00229">
    <property type="entry name" value="sensory_box"/>
    <property type="match status" value="1"/>
</dbReference>
<sequence length="658" mass="73533">MKIQYSLFDTLLEPIFVLNAELKVVYCNEPAALIAGHTIRKITRGMKFPELFSFSDDIPGMKDILNVCDATPYKEVTFTTPQGGSGKVQVTMQPIFDSMGDKNWIVFVRDVTLEERLQSKYRAELEQKEDVIKALEDAKAQLENYSKNLEQMVAERTYELSRLNQTMSALLDSLGQGFFIFGADGKILDVTSKACEVTIESRPQGQFIWDTLKLSADKVDGFKKWMQTLFMEMLPFEDLSPLGPPSYPHSLGRNIALEYHPLRSAEGTMEGVVVVASDITSLVEAQRQAETEKQHAKLIINMIKGKREIRRFIQEAQNMLAEIREEVTNDNETVDRENLFRHLHTIKGGAALFSVKKVAERAHEAENILSELNRHWSHPAYIALRGKCFEIEEAFNQFLAETKEILGSSAMNDERQIEVAITKLNHIARRVGTLPGGGPVAQDLILELVMESVSSFIEPYNDVIMGLSAKLSKNVAPLEIKNGSLMVVPEIYNTLFGTLVHAFRNAIDHGIETPEWRQSNGKSAEGHITADVAIVCNEALPYLLIKIQDDGQGINPEKVRAKLTSQGKDVSKESDQDVIQHIFDSQFSTRNEVTDISGRGVGMDAIKNAAENLAGKVWVESQIGQGTCIHIQVPYLTEFDHSLETSTKPSKSKTKKAA</sequence>
<accession>A0A150WHQ6</accession>
<feature type="coiled-coil region" evidence="7">
    <location>
        <begin position="118"/>
        <end position="155"/>
    </location>
</feature>
<dbReference type="CDD" id="cd00088">
    <property type="entry name" value="HPT"/>
    <property type="match status" value="1"/>
</dbReference>
<evidence type="ECO:0000256" key="3">
    <source>
        <dbReference type="ARBA" id="ARBA00022553"/>
    </source>
</evidence>